<comment type="caution">
    <text evidence="2">The sequence shown here is derived from an EMBL/GenBank/DDBJ whole genome shotgun (WGS) entry which is preliminary data.</text>
</comment>
<name>A0A5B7IQY2_PORTR</name>
<feature type="compositionally biased region" description="Acidic residues" evidence="1">
    <location>
        <begin position="11"/>
        <end position="21"/>
    </location>
</feature>
<accession>A0A5B7IQY2</accession>
<organism evidence="2 3">
    <name type="scientific">Portunus trituberculatus</name>
    <name type="common">Swimming crab</name>
    <name type="synonym">Neptunus trituberculatus</name>
    <dbReference type="NCBI Taxonomy" id="210409"/>
    <lineage>
        <taxon>Eukaryota</taxon>
        <taxon>Metazoa</taxon>
        <taxon>Ecdysozoa</taxon>
        <taxon>Arthropoda</taxon>
        <taxon>Crustacea</taxon>
        <taxon>Multicrustacea</taxon>
        <taxon>Malacostraca</taxon>
        <taxon>Eumalacostraca</taxon>
        <taxon>Eucarida</taxon>
        <taxon>Decapoda</taxon>
        <taxon>Pleocyemata</taxon>
        <taxon>Brachyura</taxon>
        <taxon>Eubrachyura</taxon>
        <taxon>Portunoidea</taxon>
        <taxon>Portunidae</taxon>
        <taxon>Portuninae</taxon>
        <taxon>Portunus</taxon>
    </lineage>
</organism>
<protein>
    <submittedName>
        <fullName evidence="2">Uncharacterized protein</fullName>
    </submittedName>
</protein>
<dbReference type="EMBL" id="VSRR010061603">
    <property type="protein sequence ID" value="MPC83128.1"/>
    <property type="molecule type" value="Genomic_DNA"/>
</dbReference>
<proteinExistence type="predicted"/>
<evidence type="ECO:0000313" key="2">
    <source>
        <dbReference type="EMBL" id="MPC83128.1"/>
    </source>
</evidence>
<evidence type="ECO:0000313" key="3">
    <source>
        <dbReference type="Proteomes" id="UP000324222"/>
    </source>
</evidence>
<reference evidence="2 3" key="1">
    <citation type="submission" date="2019-05" db="EMBL/GenBank/DDBJ databases">
        <title>Another draft genome of Portunus trituberculatus and its Hox gene families provides insights of decapod evolution.</title>
        <authorList>
            <person name="Jeong J.-H."/>
            <person name="Song I."/>
            <person name="Kim S."/>
            <person name="Choi T."/>
            <person name="Kim D."/>
            <person name="Ryu S."/>
            <person name="Kim W."/>
        </authorList>
    </citation>
    <scope>NUCLEOTIDE SEQUENCE [LARGE SCALE GENOMIC DNA]</scope>
    <source>
        <tissue evidence="2">Muscle</tissue>
    </source>
</reference>
<dbReference type="Proteomes" id="UP000324222">
    <property type="component" value="Unassembled WGS sequence"/>
</dbReference>
<feature type="region of interest" description="Disordered" evidence="1">
    <location>
        <begin position="1"/>
        <end position="55"/>
    </location>
</feature>
<evidence type="ECO:0000256" key="1">
    <source>
        <dbReference type="SAM" id="MobiDB-lite"/>
    </source>
</evidence>
<gene>
    <name evidence="2" type="ORF">E2C01_077821</name>
</gene>
<keyword evidence="3" id="KW-1185">Reference proteome</keyword>
<sequence length="129" mass="14450">MWANKRHMPDPGEEEEEEEEQVSVSSKKRLFPPSSPQLPSKVHPTRNIGDKTLSPRINHGSCHGELLLFFLLLLLLPSFVNTRRFQSPSKRTQFQCDFPSLRATGGSLKALLALIGGERTLGLPSNKML</sequence>
<dbReference type="AlphaFoldDB" id="A0A5B7IQY2"/>